<sequence>QRVILLYPKLFMDFEKKRLKICLLTHTLPRFSGDSSAPFIGELAEALSKRAEVFVLAPDDQAFRRDYKRSYKLLRYKYILPPKFQTLGYSRTLKGDKTMGWLSYLLSPFLYFFATLALIRLIKREKIDIITAHWLLPNGFIALLAFLVTGVPYTVTIPGSDVYMASRNILFKWMAGLAVKQAVWVISDSRYYLQELNQLGFYPDKSDIIRYGVDRTKFKRGKKNLKLLRRRNIFPDDVVILAVGRLVAKKGFIYLVGAMPEILRLCPKVKLLLVGDGEEREKLKSLAKKLAVANKISFAGTVSFDELHEYYNLGNIFVMPSIKDEKGNVDASPVAMMEAMMCGLSVVGTKYAAGDIAFPEPLMGVVVKEKNSLAIADAICRLIREVGVGKDQVRRLAIRYFSLTKTANSYMEIFENVLKC</sequence>
<feature type="transmembrane region" description="Helical" evidence="1">
    <location>
        <begin position="101"/>
        <end position="122"/>
    </location>
</feature>
<accession>A0A1F8CPE4</accession>
<evidence type="ECO:0008006" key="6">
    <source>
        <dbReference type="Google" id="ProtNLM"/>
    </source>
</evidence>
<reference evidence="4 5" key="1">
    <citation type="journal article" date="2016" name="Nat. Commun.">
        <title>Thousands of microbial genomes shed light on interconnected biogeochemical processes in an aquifer system.</title>
        <authorList>
            <person name="Anantharaman K."/>
            <person name="Brown C.T."/>
            <person name="Hug L.A."/>
            <person name="Sharon I."/>
            <person name="Castelle C.J."/>
            <person name="Probst A.J."/>
            <person name="Thomas B.C."/>
            <person name="Singh A."/>
            <person name="Wilkins M.J."/>
            <person name="Karaoz U."/>
            <person name="Brodie E.L."/>
            <person name="Williams K.H."/>
            <person name="Hubbard S.S."/>
            <person name="Banfield J.F."/>
        </authorList>
    </citation>
    <scope>NUCLEOTIDE SEQUENCE [LARGE SCALE GENOMIC DNA]</scope>
</reference>
<feature type="domain" description="Glycosyltransferase subfamily 4-like N-terminal" evidence="3">
    <location>
        <begin position="40"/>
        <end position="215"/>
    </location>
</feature>
<dbReference type="Pfam" id="PF13439">
    <property type="entry name" value="Glyco_transf_4"/>
    <property type="match status" value="1"/>
</dbReference>
<dbReference type="InterPro" id="IPR028098">
    <property type="entry name" value="Glyco_trans_4-like_N"/>
</dbReference>
<gene>
    <name evidence="4" type="ORF">A2188_01940</name>
</gene>
<feature type="transmembrane region" description="Helical" evidence="1">
    <location>
        <begin position="134"/>
        <end position="155"/>
    </location>
</feature>
<dbReference type="GO" id="GO:0016757">
    <property type="term" value="F:glycosyltransferase activity"/>
    <property type="evidence" value="ECO:0007669"/>
    <property type="project" value="TreeGrafter"/>
</dbReference>
<dbReference type="PANTHER" id="PTHR45947">
    <property type="entry name" value="SULFOQUINOVOSYL TRANSFERASE SQD2"/>
    <property type="match status" value="1"/>
</dbReference>
<evidence type="ECO:0000259" key="3">
    <source>
        <dbReference type="Pfam" id="PF13439"/>
    </source>
</evidence>
<dbReference type="Proteomes" id="UP000179241">
    <property type="component" value="Unassembled WGS sequence"/>
</dbReference>
<evidence type="ECO:0000313" key="4">
    <source>
        <dbReference type="EMBL" id="OGM77719.1"/>
    </source>
</evidence>
<feature type="domain" description="Glycosyl transferase family 1" evidence="2">
    <location>
        <begin position="231"/>
        <end position="384"/>
    </location>
</feature>
<dbReference type="InterPro" id="IPR050194">
    <property type="entry name" value="Glycosyltransferase_grp1"/>
</dbReference>
<protein>
    <recommendedName>
        <fullName evidence="6">Glycosyl transferase family 1 domain-containing protein</fullName>
    </recommendedName>
</protein>
<dbReference type="InterPro" id="IPR001296">
    <property type="entry name" value="Glyco_trans_1"/>
</dbReference>
<evidence type="ECO:0000256" key="1">
    <source>
        <dbReference type="SAM" id="Phobius"/>
    </source>
</evidence>
<keyword evidence="1" id="KW-1133">Transmembrane helix</keyword>
<dbReference type="PANTHER" id="PTHR45947:SF3">
    <property type="entry name" value="SULFOQUINOVOSYL TRANSFERASE SQD2"/>
    <property type="match status" value="1"/>
</dbReference>
<dbReference type="Pfam" id="PF00534">
    <property type="entry name" value="Glycos_transf_1"/>
    <property type="match status" value="1"/>
</dbReference>
<proteinExistence type="predicted"/>
<keyword evidence="1" id="KW-0472">Membrane</keyword>
<evidence type="ECO:0000259" key="2">
    <source>
        <dbReference type="Pfam" id="PF00534"/>
    </source>
</evidence>
<dbReference type="SUPFAM" id="SSF53756">
    <property type="entry name" value="UDP-Glycosyltransferase/glycogen phosphorylase"/>
    <property type="match status" value="1"/>
</dbReference>
<dbReference type="AlphaFoldDB" id="A0A1F8CPE4"/>
<evidence type="ECO:0000313" key="5">
    <source>
        <dbReference type="Proteomes" id="UP000179241"/>
    </source>
</evidence>
<dbReference type="EMBL" id="MGHU01000013">
    <property type="protein sequence ID" value="OGM77719.1"/>
    <property type="molecule type" value="Genomic_DNA"/>
</dbReference>
<feature type="non-terminal residue" evidence="4">
    <location>
        <position position="1"/>
    </location>
</feature>
<organism evidence="4 5">
    <name type="scientific">Candidatus Woesebacteria bacterium RIFOXYA1_FULL_43_9</name>
    <dbReference type="NCBI Taxonomy" id="1802534"/>
    <lineage>
        <taxon>Bacteria</taxon>
        <taxon>Candidatus Woeseibacteriota</taxon>
    </lineage>
</organism>
<keyword evidence="1" id="KW-0812">Transmembrane</keyword>
<name>A0A1F8CPE4_9BACT</name>
<comment type="caution">
    <text evidence="4">The sequence shown here is derived from an EMBL/GenBank/DDBJ whole genome shotgun (WGS) entry which is preliminary data.</text>
</comment>
<dbReference type="Gene3D" id="3.40.50.2000">
    <property type="entry name" value="Glycogen Phosphorylase B"/>
    <property type="match status" value="2"/>
</dbReference>